<accession>A0A7J7IMU1</accession>
<proteinExistence type="predicted"/>
<dbReference type="EMBL" id="VWRR01000003">
    <property type="protein sequence ID" value="KAF6004423.1"/>
    <property type="molecule type" value="Genomic_DNA"/>
</dbReference>
<evidence type="ECO:0000256" key="2">
    <source>
        <dbReference type="ARBA" id="ARBA00022801"/>
    </source>
</evidence>
<dbReference type="EC" id="3.4.19.12" evidence="3"/>
<dbReference type="CDD" id="cd22746">
    <property type="entry name" value="OTU_plant_OTU3_4-like"/>
    <property type="match status" value="1"/>
</dbReference>
<comment type="subcellular location">
    <subcellularLocation>
        <location evidence="3">Cytoplasm</location>
    </subcellularLocation>
</comment>
<dbReference type="AlphaFoldDB" id="A0A7J7IMU1"/>
<keyword evidence="2 3" id="KW-0378">Hydrolase</keyword>
<dbReference type="Pfam" id="PF02338">
    <property type="entry name" value="OTU"/>
    <property type="match status" value="1"/>
</dbReference>
<name>A0A7J7IMU1_9RHOD</name>
<dbReference type="PANTHER" id="PTHR13312:SF0">
    <property type="entry name" value="UBIQUITIN THIOESTERASE OTU1"/>
    <property type="match status" value="1"/>
</dbReference>
<keyword evidence="3" id="KW-0963">Cytoplasm</keyword>
<organism evidence="5 6">
    <name type="scientific">Cyanidiococcus yangmingshanensis</name>
    <dbReference type="NCBI Taxonomy" id="2690220"/>
    <lineage>
        <taxon>Eukaryota</taxon>
        <taxon>Rhodophyta</taxon>
        <taxon>Bangiophyceae</taxon>
        <taxon>Cyanidiales</taxon>
        <taxon>Cyanidiaceae</taxon>
        <taxon>Cyanidiococcus</taxon>
    </lineage>
</organism>
<comment type="caution">
    <text evidence="5">The sequence shown here is derived from an EMBL/GenBank/DDBJ whole genome shotgun (WGS) entry which is preliminary data.</text>
</comment>
<evidence type="ECO:0000313" key="5">
    <source>
        <dbReference type="EMBL" id="KAF6004423.1"/>
    </source>
</evidence>
<dbReference type="InterPro" id="IPR038765">
    <property type="entry name" value="Papain-like_cys_pep_sf"/>
</dbReference>
<keyword evidence="3" id="KW-0645">Protease</keyword>
<dbReference type="Proteomes" id="UP000530660">
    <property type="component" value="Unassembled WGS sequence"/>
</dbReference>
<dbReference type="SUPFAM" id="SSF54001">
    <property type="entry name" value="Cysteine proteinases"/>
    <property type="match status" value="1"/>
</dbReference>
<dbReference type="OrthoDB" id="409956at2759"/>
<dbReference type="Gene3D" id="3.90.70.80">
    <property type="match status" value="1"/>
</dbReference>
<dbReference type="InterPro" id="IPR003323">
    <property type="entry name" value="OTU_dom"/>
</dbReference>
<gene>
    <name evidence="5" type="ORF">F1559_001998</name>
</gene>
<feature type="domain" description="OTU" evidence="4">
    <location>
        <begin position="67"/>
        <end position="211"/>
    </location>
</feature>
<keyword evidence="3" id="KW-0788">Thiol protease</keyword>
<sequence>MPFVEPPVRFPHLQASLFKPERWGLAKNDSILGQVSLALPQPWRHLHQLVARTDDQTNRPSASPEALRLVPTTGDGRCLFRAIAKCLAFYGKRPLPENLERADADVLREAAFQEICQLRRQEFQKKHVIEGDIRAYCAQLRSPEFYAGEPEMYALADVLERPIEVYLVHPQNRTLLKIVEYGTAYSKKKIGNEPIRVAYNGTNHYSALLPRANR</sequence>
<evidence type="ECO:0000259" key="4">
    <source>
        <dbReference type="PROSITE" id="PS50802"/>
    </source>
</evidence>
<dbReference type="PROSITE" id="PS50802">
    <property type="entry name" value="OTU"/>
    <property type="match status" value="1"/>
</dbReference>
<evidence type="ECO:0000313" key="6">
    <source>
        <dbReference type="Proteomes" id="UP000530660"/>
    </source>
</evidence>
<protein>
    <recommendedName>
        <fullName evidence="3">Ubiquitin thioesterase OTU</fullName>
        <ecNumber evidence="3">3.4.19.12</ecNumber>
    </recommendedName>
</protein>
<dbReference type="GO" id="GO:0016579">
    <property type="term" value="P:protein deubiquitination"/>
    <property type="evidence" value="ECO:0007669"/>
    <property type="project" value="TreeGrafter"/>
</dbReference>
<reference evidence="5 6" key="1">
    <citation type="journal article" date="2020" name="J. Phycol.">
        <title>Comparative genome analysis reveals Cyanidiococcus gen. nov., a new extremophilic red algal genus sister to Cyanidioschyzon (Cyanidioschyzonaceae, Rhodophyta).</title>
        <authorList>
            <person name="Liu S.-L."/>
            <person name="Chiang Y.-R."/>
            <person name="Yoon H.S."/>
            <person name="Fu H.-Y."/>
        </authorList>
    </citation>
    <scope>NUCLEOTIDE SEQUENCE [LARGE SCALE GENOMIC DNA]</scope>
    <source>
        <strain evidence="5 6">THAL066</strain>
    </source>
</reference>
<comment type="catalytic activity">
    <reaction evidence="1 3">
        <text>Thiol-dependent hydrolysis of ester, thioester, amide, peptide and isopeptide bonds formed by the C-terminal Gly of ubiquitin (a 76-residue protein attached to proteins as an intracellular targeting signal).</text>
        <dbReference type="EC" id="3.4.19.12"/>
    </reaction>
</comment>
<dbReference type="GO" id="GO:0005829">
    <property type="term" value="C:cytosol"/>
    <property type="evidence" value="ECO:0007669"/>
    <property type="project" value="TreeGrafter"/>
</dbReference>
<dbReference type="GO" id="GO:0005634">
    <property type="term" value="C:nucleus"/>
    <property type="evidence" value="ECO:0007669"/>
    <property type="project" value="TreeGrafter"/>
</dbReference>
<evidence type="ECO:0000256" key="1">
    <source>
        <dbReference type="ARBA" id="ARBA00000707"/>
    </source>
</evidence>
<evidence type="ECO:0000256" key="3">
    <source>
        <dbReference type="RuleBase" id="RU367104"/>
    </source>
</evidence>
<dbReference type="PANTHER" id="PTHR13312">
    <property type="entry name" value="HIV-INDUCED PROTEIN-7-LIKE PROTEASE"/>
    <property type="match status" value="1"/>
</dbReference>
<dbReference type="GO" id="GO:0036503">
    <property type="term" value="P:ERAD pathway"/>
    <property type="evidence" value="ECO:0007669"/>
    <property type="project" value="TreeGrafter"/>
</dbReference>
<comment type="function">
    <text evidence="3">Hydrolase that can remove conjugated ubiquitin from proteins and may therefore play an important regulatory role at the level of protein turnover by preventing degradation.</text>
</comment>
<dbReference type="GO" id="GO:0004843">
    <property type="term" value="F:cysteine-type deubiquitinase activity"/>
    <property type="evidence" value="ECO:0007669"/>
    <property type="project" value="UniProtKB-UniRule"/>
</dbReference>
<dbReference type="GO" id="GO:0030968">
    <property type="term" value="P:endoplasmic reticulum unfolded protein response"/>
    <property type="evidence" value="ECO:0007669"/>
    <property type="project" value="TreeGrafter"/>
</dbReference>
<keyword evidence="3" id="KW-0833">Ubl conjugation pathway</keyword>
<keyword evidence="6" id="KW-1185">Reference proteome</keyword>